<dbReference type="Proteomes" id="UP000228596">
    <property type="component" value="Unassembled WGS sequence"/>
</dbReference>
<dbReference type="AlphaFoldDB" id="A0A2M6WWH4"/>
<protein>
    <submittedName>
        <fullName evidence="1">Uncharacterized protein</fullName>
    </submittedName>
</protein>
<accession>A0A2M6WWH4</accession>
<evidence type="ECO:0000313" key="2">
    <source>
        <dbReference type="Proteomes" id="UP000228596"/>
    </source>
</evidence>
<organism evidence="1 2">
    <name type="scientific">Candidatus Berkelbacteria bacterium CG10_big_fil_rev_8_21_14_0_10_41_12</name>
    <dbReference type="NCBI Taxonomy" id="1974513"/>
    <lineage>
        <taxon>Bacteria</taxon>
        <taxon>Candidatus Berkelbacteria</taxon>
    </lineage>
</organism>
<reference evidence="2" key="1">
    <citation type="submission" date="2017-09" db="EMBL/GenBank/DDBJ databases">
        <title>Depth-based differentiation of microbial function through sediment-hosted aquifers and enrichment of novel symbionts in the deep terrestrial subsurface.</title>
        <authorList>
            <person name="Probst A.J."/>
            <person name="Ladd B."/>
            <person name="Jarett J.K."/>
            <person name="Geller-Mcgrath D.E."/>
            <person name="Sieber C.M.K."/>
            <person name="Emerson J.B."/>
            <person name="Anantharaman K."/>
            <person name="Thomas B.C."/>
            <person name="Malmstrom R."/>
            <person name="Stieglmeier M."/>
            <person name="Klingl A."/>
            <person name="Woyke T."/>
            <person name="Ryan C.M."/>
            <person name="Banfield J.F."/>
        </authorList>
    </citation>
    <scope>NUCLEOTIDE SEQUENCE [LARGE SCALE GENOMIC DNA]</scope>
</reference>
<dbReference type="EMBL" id="PEZV01000041">
    <property type="protein sequence ID" value="PIT97056.1"/>
    <property type="molecule type" value="Genomic_DNA"/>
</dbReference>
<name>A0A2M6WWH4_9BACT</name>
<comment type="caution">
    <text evidence="1">The sequence shown here is derived from an EMBL/GenBank/DDBJ whole genome shotgun (WGS) entry which is preliminary data.</text>
</comment>
<sequence length="125" mass="14159">MLRTQKYELIAVVTLAVAVIGTFALLGSSSVIIRAQRNQAAEITYNLKEGWNRLRNDSGYVIDKKSKIVRWEDVSMSLEEAIRQNLLTQVSFEKDSSSNDIPKIMPGETFWIYANGIDSMPKIMM</sequence>
<gene>
    <name evidence="1" type="ORF">COT77_03685</name>
</gene>
<evidence type="ECO:0000313" key="1">
    <source>
        <dbReference type="EMBL" id="PIT97056.1"/>
    </source>
</evidence>
<proteinExistence type="predicted"/>